<dbReference type="Pfam" id="PF17811">
    <property type="entry name" value="JHD"/>
    <property type="match status" value="1"/>
</dbReference>
<dbReference type="AlphaFoldDB" id="A0A2K6NN59"/>
<dbReference type="GO" id="GO:0140683">
    <property type="term" value="F:histone H3K9me/H3K9me2 demethylase activity"/>
    <property type="evidence" value="ECO:0007669"/>
    <property type="project" value="UniProtKB-EC"/>
</dbReference>
<evidence type="ECO:0000256" key="20">
    <source>
        <dbReference type="ARBA" id="ARBA00063802"/>
    </source>
</evidence>
<evidence type="ECO:0000313" key="30">
    <source>
        <dbReference type="Proteomes" id="UP000233200"/>
    </source>
</evidence>
<evidence type="ECO:0000313" key="29">
    <source>
        <dbReference type="Ensembl" id="ENSRROP00000005712.1"/>
    </source>
</evidence>
<dbReference type="CTD" id="23133"/>
<evidence type="ECO:0000256" key="22">
    <source>
        <dbReference type="ARBA" id="ARBA00075929"/>
    </source>
</evidence>
<dbReference type="Ensembl" id="ENSRROT00000025939.1">
    <property type="protein sequence ID" value="ENSRROP00000005712.1"/>
    <property type="gene ID" value="ENSRROG00000023323.1"/>
</dbReference>
<dbReference type="Pfam" id="PF02373">
    <property type="entry name" value="JmjC"/>
    <property type="match status" value="1"/>
</dbReference>
<evidence type="ECO:0000256" key="2">
    <source>
        <dbReference type="ARBA" id="ARBA00004604"/>
    </source>
</evidence>
<dbReference type="EC" id="1.14.11.27" evidence="4"/>
<feature type="domain" description="JmjC" evidence="28">
    <location>
        <begin position="195"/>
        <end position="351"/>
    </location>
</feature>
<dbReference type="GO" id="GO:0045893">
    <property type="term" value="P:positive regulation of DNA-templated transcription"/>
    <property type="evidence" value="ECO:0007669"/>
    <property type="project" value="UniProtKB-ARBA"/>
</dbReference>
<dbReference type="InterPro" id="IPR019786">
    <property type="entry name" value="Zinc_finger_PHD-type_CS"/>
</dbReference>
<feature type="region of interest" description="Disordered" evidence="26">
    <location>
        <begin position="777"/>
        <end position="846"/>
    </location>
</feature>
<accession>A0A2K6NN59</accession>
<reference evidence="29" key="2">
    <citation type="submission" date="2025-09" db="UniProtKB">
        <authorList>
            <consortium name="Ensembl"/>
        </authorList>
    </citation>
    <scope>IDENTIFICATION</scope>
</reference>
<feature type="compositionally biased region" description="Low complexity" evidence="26">
    <location>
        <begin position="632"/>
        <end position="641"/>
    </location>
</feature>
<evidence type="ECO:0000256" key="18">
    <source>
        <dbReference type="ARBA" id="ARBA00047648"/>
    </source>
</evidence>
<evidence type="ECO:0000256" key="1">
    <source>
        <dbReference type="ARBA" id="ARBA00001954"/>
    </source>
</evidence>
<keyword evidence="15" id="KW-0539">Nucleus</keyword>
<dbReference type="InterPro" id="IPR003347">
    <property type="entry name" value="JmjC_dom"/>
</dbReference>
<dbReference type="Pfam" id="PF00628">
    <property type="entry name" value="PHD"/>
    <property type="match status" value="1"/>
</dbReference>
<evidence type="ECO:0000256" key="15">
    <source>
        <dbReference type="ARBA" id="ARBA00023242"/>
    </source>
</evidence>
<dbReference type="InterPro" id="IPR011011">
    <property type="entry name" value="Znf_FYVE_PHD"/>
</dbReference>
<dbReference type="GeneTree" id="ENSGT00940000157847"/>
<dbReference type="Gene3D" id="1.20.58.1360">
    <property type="match status" value="1"/>
</dbReference>
<evidence type="ECO:0000259" key="27">
    <source>
        <dbReference type="PROSITE" id="PS50016"/>
    </source>
</evidence>
<keyword evidence="11" id="KW-0408">Iron</keyword>
<dbReference type="SMART" id="SM00249">
    <property type="entry name" value="PHD"/>
    <property type="match status" value="1"/>
</dbReference>
<keyword evidence="10" id="KW-0560">Oxidoreductase</keyword>
<comment type="catalytic activity">
    <reaction evidence="18">
        <text>N(6),N(6)-dimethyl-L-lysyl(9)-[histone H3] + 2 2-oxoglutarate + 2 O2 = L-lysyl(9)-[histone H3] + 2 formaldehyde + 2 succinate + 2 CO2</text>
        <dbReference type="Rhea" id="RHEA:60188"/>
        <dbReference type="Rhea" id="RHEA-COMP:15541"/>
        <dbReference type="Rhea" id="RHEA-COMP:15546"/>
        <dbReference type="ChEBI" id="CHEBI:15379"/>
        <dbReference type="ChEBI" id="CHEBI:16526"/>
        <dbReference type="ChEBI" id="CHEBI:16810"/>
        <dbReference type="ChEBI" id="CHEBI:16842"/>
        <dbReference type="ChEBI" id="CHEBI:29969"/>
        <dbReference type="ChEBI" id="CHEBI:30031"/>
        <dbReference type="ChEBI" id="CHEBI:61976"/>
        <dbReference type="EC" id="1.14.11.65"/>
    </reaction>
</comment>
<dbReference type="EC" id="1.14.11.65" evidence="17"/>
<evidence type="ECO:0000256" key="10">
    <source>
        <dbReference type="ARBA" id="ARBA00023002"/>
    </source>
</evidence>
<feature type="region of interest" description="Disordered" evidence="26">
    <location>
        <begin position="631"/>
        <end position="703"/>
    </location>
</feature>
<dbReference type="GO" id="GO:0140002">
    <property type="term" value="F:histone H3K4me3 reader activity"/>
    <property type="evidence" value="ECO:0007669"/>
    <property type="project" value="UniProtKB-ARBA"/>
</dbReference>
<feature type="compositionally biased region" description="Basic residues" evidence="26">
    <location>
        <begin position="787"/>
        <end position="797"/>
    </location>
</feature>
<keyword evidence="5" id="KW-0479">Metal-binding</keyword>
<keyword evidence="14" id="KW-0804">Transcription</keyword>
<comment type="similarity">
    <text evidence="3">Belongs to the JHDM1 histone demethylase family. JHDM1D subfamily.</text>
</comment>
<dbReference type="InterPro" id="IPR050690">
    <property type="entry name" value="JHDM1_Histone_Demethylase"/>
</dbReference>
<feature type="region of interest" description="Disordered" evidence="26">
    <location>
        <begin position="715"/>
        <end position="765"/>
    </location>
</feature>
<keyword evidence="6 25" id="KW-0863">Zinc-finger</keyword>
<evidence type="ECO:0000256" key="12">
    <source>
        <dbReference type="ARBA" id="ARBA00023015"/>
    </source>
</evidence>
<evidence type="ECO:0000256" key="3">
    <source>
        <dbReference type="ARBA" id="ARBA00006942"/>
    </source>
</evidence>
<evidence type="ECO:0000256" key="21">
    <source>
        <dbReference type="ARBA" id="ARBA00071087"/>
    </source>
</evidence>
<name>A0A2K6NN59_RHIRO</name>
<feature type="region of interest" description="Disordered" evidence="26">
    <location>
        <begin position="64"/>
        <end position="83"/>
    </location>
</feature>
<dbReference type="InterPro" id="IPR019787">
    <property type="entry name" value="Znf_PHD-finger"/>
</dbReference>
<dbReference type="InterPro" id="IPR001965">
    <property type="entry name" value="Znf_PHD"/>
</dbReference>
<dbReference type="OMA" id="DIFHQNI"/>
<dbReference type="PANTHER" id="PTHR23123">
    <property type="entry name" value="PHD/F-BOX CONTAINING PROTEIN"/>
    <property type="match status" value="1"/>
</dbReference>
<keyword evidence="7" id="KW-0862">Zinc</keyword>
<dbReference type="FunFam" id="2.60.120.650:FF:000006">
    <property type="entry name" value="histone lysine demethylase PHF8 isoform X1"/>
    <property type="match status" value="1"/>
</dbReference>
<feature type="compositionally biased region" description="Acidic residues" evidence="26">
    <location>
        <begin position="689"/>
        <end position="702"/>
    </location>
</feature>
<dbReference type="PROSITE" id="PS51184">
    <property type="entry name" value="JMJC"/>
    <property type="match status" value="1"/>
</dbReference>
<gene>
    <name evidence="29" type="primary">PHF8</name>
</gene>
<reference evidence="29" key="1">
    <citation type="submission" date="2025-08" db="UniProtKB">
        <authorList>
            <consortium name="Ensembl"/>
        </authorList>
    </citation>
    <scope>IDENTIFICATION</scope>
</reference>
<dbReference type="CDD" id="cd15642">
    <property type="entry name" value="PHD_PHF8"/>
    <property type="match status" value="1"/>
</dbReference>
<evidence type="ECO:0000256" key="9">
    <source>
        <dbReference type="ARBA" id="ARBA00022964"/>
    </source>
</evidence>
<feature type="compositionally biased region" description="Polar residues" evidence="26">
    <location>
        <begin position="881"/>
        <end position="893"/>
    </location>
</feature>
<evidence type="ECO:0000256" key="25">
    <source>
        <dbReference type="PROSITE-ProRule" id="PRU00146"/>
    </source>
</evidence>
<evidence type="ECO:0000256" key="7">
    <source>
        <dbReference type="ARBA" id="ARBA00022833"/>
    </source>
</evidence>
<dbReference type="SUPFAM" id="SSF51197">
    <property type="entry name" value="Clavaminate synthase-like"/>
    <property type="match status" value="1"/>
</dbReference>
<dbReference type="GO" id="GO:0140680">
    <property type="term" value="F:histone H3K36me/H3K36me2 demethylase activity"/>
    <property type="evidence" value="ECO:0007669"/>
    <property type="project" value="UniProtKB-EC"/>
</dbReference>
<evidence type="ECO:0000259" key="28">
    <source>
        <dbReference type="PROSITE" id="PS51184"/>
    </source>
</evidence>
<dbReference type="OrthoDB" id="5876800at2759"/>
<dbReference type="Proteomes" id="UP000233200">
    <property type="component" value="Unplaced"/>
</dbReference>
<evidence type="ECO:0000256" key="13">
    <source>
        <dbReference type="ARBA" id="ARBA00023159"/>
    </source>
</evidence>
<keyword evidence="12" id="KW-0805">Transcription regulation</keyword>
<dbReference type="GO" id="GO:0008270">
    <property type="term" value="F:zinc ion binding"/>
    <property type="evidence" value="ECO:0007669"/>
    <property type="project" value="UniProtKB-KW"/>
</dbReference>
<evidence type="ECO:0000256" key="23">
    <source>
        <dbReference type="ARBA" id="ARBA00081978"/>
    </source>
</evidence>
<comment type="cofactor">
    <cofactor evidence="1">
        <name>Fe(2+)</name>
        <dbReference type="ChEBI" id="CHEBI:29033"/>
    </cofactor>
</comment>
<keyword evidence="9" id="KW-0223">Dioxygenase</keyword>
<dbReference type="FunFam" id="3.30.40.10:FF:000193">
    <property type="entry name" value="lysine-specific demethylase PHF2 isoform X1"/>
    <property type="match status" value="1"/>
</dbReference>
<evidence type="ECO:0000256" key="14">
    <source>
        <dbReference type="ARBA" id="ARBA00023163"/>
    </source>
</evidence>
<comment type="catalytic activity">
    <reaction evidence="19">
        <text>N(6),N(6)-dimethyl-L-lysyl(36)-[histone H3] + 2 2-oxoglutarate + 2 O2 = L-lysyl(36)-[histone H3] + 2 formaldehyde + 2 succinate + 2 CO2</text>
        <dbReference type="Rhea" id="RHEA:42032"/>
        <dbReference type="Rhea" id="RHEA-COMP:9785"/>
        <dbReference type="Rhea" id="RHEA-COMP:9787"/>
        <dbReference type="ChEBI" id="CHEBI:15379"/>
        <dbReference type="ChEBI" id="CHEBI:16526"/>
        <dbReference type="ChEBI" id="CHEBI:16810"/>
        <dbReference type="ChEBI" id="CHEBI:16842"/>
        <dbReference type="ChEBI" id="CHEBI:29969"/>
        <dbReference type="ChEBI" id="CHEBI:30031"/>
        <dbReference type="ChEBI" id="CHEBI:61976"/>
        <dbReference type="EC" id="1.14.11.27"/>
    </reaction>
</comment>
<comment type="subunit">
    <text evidence="20">Interacts with POLR1B, UBTF, SETD1A, HCFC1, E2F1 and ZNF711. Interacts with ZNF263; recruited to the SIX3 promoter along with other proteins involved in chromatin modification and transcriptional corepression where it contributes to transcriptional repression.</text>
</comment>
<feature type="compositionally biased region" description="Basic and acidic residues" evidence="26">
    <location>
        <begin position="754"/>
        <end position="763"/>
    </location>
</feature>
<keyword evidence="13" id="KW-0010">Activator</keyword>
<evidence type="ECO:0000256" key="26">
    <source>
        <dbReference type="SAM" id="MobiDB-lite"/>
    </source>
</evidence>
<dbReference type="PROSITE" id="PS50016">
    <property type="entry name" value="ZF_PHD_2"/>
    <property type="match status" value="1"/>
</dbReference>
<evidence type="ECO:0000256" key="5">
    <source>
        <dbReference type="ARBA" id="ARBA00022723"/>
    </source>
</evidence>
<evidence type="ECO:0000256" key="4">
    <source>
        <dbReference type="ARBA" id="ARBA00013246"/>
    </source>
</evidence>
<evidence type="ECO:0000256" key="17">
    <source>
        <dbReference type="ARBA" id="ARBA00038951"/>
    </source>
</evidence>
<feature type="domain" description="PHD-type" evidence="27">
    <location>
        <begin position="5"/>
        <end position="56"/>
    </location>
</feature>
<dbReference type="GO" id="GO:0005506">
    <property type="term" value="F:iron ion binding"/>
    <property type="evidence" value="ECO:0007669"/>
    <property type="project" value="UniProtKB-ARBA"/>
</dbReference>
<feature type="compositionally biased region" description="Low complexity" evidence="26">
    <location>
        <begin position="648"/>
        <end position="667"/>
    </location>
</feature>
<protein>
    <recommendedName>
        <fullName evidence="21">Histone lysine demethylase PHF8</fullName>
        <ecNumber evidence="4">1.14.11.27</ecNumber>
        <ecNumber evidence="17">1.14.11.65</ecNumber>
    </recommendedName>
    <alternativeName>
        <fullName evidence="23">PHD finger protein 8</fullName>
    </alternativeName>
    <alternativeName>
        <fullName evidence="22">[histone H3]-dimethyl-L-lysine(36) demethylase PHF8</fullName>
    </alternativeName>
    <alternativeName>
        <fullName evidence="24">[histone H3]-dimethyl-L-lysine(9) demethylase PHF8</fullName>
    </alternativeName>
</protein>
<dbReference type="GeneID" id="104682297"/>
<dbReference type="Gene3D" id="2.60.120.650">
    <property type="entry name" value="Cupin"/>
    <property type="match status" value="1"/>
</dbReference>
<dbReference type="SUPFAM" id="SSF57903">
    <property type="entry name" value="FYVE/PHD zinc finger"/>
    <property type="match status" value="1"/>
</dbReference>
<dbReference type="SMART" id="SM00558">
    <property type="entry name" value="JmjC"/>
    <property type="match status" value="1"/>
</dbReference>
<evidence type="ECO:0000256" key="8">
    <source>
        <dbReference type="ARBA" id="ARBA00022853"/>
    </source>
</evidence>
<proteinExistence type="inferred from homology"/>
<keyword evidence="16" id="KW-0131">Cell cycle</keyword>
<comment type="subcellular location">
    <subcellularLocation>
        <location evidence="2">Nucleus</location>
        <location evidence="2">Nucleolus</location>
    </subcellularLocation>
</comment>
<sequence>MASVPVYCLCRLPYDVTRFMIECDMCQDWFHGSCVGVEEEKAADIDLYHCPNCEVLHGPSIMKKRRGSSKGHDTHKGKPVKTGSPTFIRELRSRTFDSSDEVILKPTGNQLTVEFLEENSFSVPILVLKKDGLGMTLPSPSFTVRDVEHYVGSDKEIDVIDVTRQADCKMKLGDFVKYYYSGKREKVLNVISLEFSDTRLSNLVETPKIVRKLSWVENLWPEECVFERPNVQKYCLMSVRDSYTDFHIDFGGTSVWYHVLKGEKIFYLIRPTNANLTLFECWSSSSNQNEMFFGDQVDKCYKCSVKQGQTLFIPTGWIHAVLTPVDCLAFGGNFLHSLNIEMQLKAYEIEKRLSTADLFKFPNFETICWYVGKHILDIFRGLRENRRHPASYLVHGGKALNLAFRAWTRKEALPDHEDEIPETVRTVQLIKDLAREIRLVEFNITGACLNDSDDDSPDLDLDGNESPLALLMSNGSTKRVKCLSKSRRTKIAKKVDKARLVAEQMIEDEFDLDSDDELQIDERLGKEKATLIIRPKFPRKLPRAKPCSDPNRVREPGEVEFDIEEDYTTDEDMVEGVEGKLGNGSGAGGILDLLKASRQVGGPDYAALTEAPASPSTQEAIQGMLCMANLQSSSSSPATSSLQAWWTGGQDRSSGSSSSGLGTVSNSPASQRTPGKRPIKRPAYWRTESEEEEENASLDEQESLGACFKDAEYIYPSLESDDDDPALKSRPKKKKNSDDAPWSPKARVTPTLPKQDRPVREGTRVASIETGLAAAAAKLAQQELQKAQKKKYIKKKPLLKEVEQPRPQDSNLSLTVPAPTVAATPQLVTSSSPLPPPEPKQEALSGSLADHEYTARPNAFGMAQANRSTTPMAPGVFLTQRRPSVGSQSNQAGQGKRPKKGLATAKQRLGRILKIHRNGKLLLRQVIVQAECRQAIHEPKLKRRDAHP</sequence>
<evidence type="ECO:0000256" key="19">
    <source>
        <dbReference type="ARBA" id="ARBA00047915"/>
    </source>
</evidence>
<organism evidence="29 30">
    <name type="scientific">Rhinopithecus roxellana</name>
    <name type="common">Golden snub-nosed monkey</name>
    <name type="synonym">Pygathrix roxellana</name>
    <dbReference type="NCBI Taxonomy" id="61622"/>
    <lineage>
        <taxon>Eukaryota</taxon>
        <taxon>Metazoa</taxon>
        <taxon>Chordata</taxon>
        <taxon>Craniata</taxon>
        <taxon>Vertebrata</taxon>
        <taxon>Euteleostomi</taxon>
        <taxon>Mammalia</taxon>
        <taxon>Eutheria</taxon>
        <taxon>Euarchontoglires</taxon>
        <taxon>Primates</taxon>
        <taxon>Haplorrhini</taxon>
        <taxon>Catarrhini</taxon>
        <taxon>Cercopithecidae</taxon>
        <taxon>Colobinae</taxon>
        <taxon>Rhinopithecus</taxon>
    </lineage>
</organism>
<evidence type="ECO:0000256" key="11">
    <source>
        <dbReference type="ARBA" id="ARBA00023004"/>
    </source>
</evidence>
<dbReference type="PROSITE" id="PS01359">
    <property type="entry name" value="ZF_PHD_1"/>
    <property type="match status" value="1"/>
</dbReference>
<keyword evidence="8" id="KW-0156">Chromatin regulator</keyword>
<feature type="region of interest" description="Disordered" evidence="26">
    <location>
        <begin position="881"/>
        <end position="904"/>
    </location>
</feature>
<evidence type="ECO:0000256" key="24">
    <source>
        <dbReference type="ARBA" id="ARBA00082441"/>
    </source>
</evidence>
<dbReference type="InterPro" id="IPR041070">
    <property type="entry name" value="JHD"/>
</dbReference>
<dbReference type="GO" id="GO:0061188">
    <property type="term" value="P:negative regulation of rDNA heterochromatin formation"/>
    <property type="evidence" value="ECO:0007669"/>
    <property type="project" value="UniProtKB-ARBA"/>
</dbReference>
<dbReference type="GO" id="GO:0005730">
    <property type="term" value="C:nucleolus"/>
    <property type="evidence" value="ECO:0007669"/>
    <property type="project" value="UniProtKB-SubCell"/>
</dbReference>
<evidence type="ECO:0000256" key="6">
    <source>
        <dbReference type="ARBA" id="ARBA00022771"/>
    </source>
</evidence>
<keyword evidence="30" id="KW-1185">Reference proteome</keyword>
<dbReference type="FunFam" id="1.20.58.1360:FF:000001">
    <property type="entry name" value="Histone lysine demethylase PHF8"/>
    <property type="match status" value="1"/>
</dbReference>
<evidence type="ECO:0000256" key="16">
    <source>
        <dbReference type="ARBA" id="ARBA00023306"/>
    </source>
</evidence>